<dbReference type="Proteomes" id="UP000255326">
    <property type="component" value="Unassembled WGS sequence"/>
</dbReference>
<gene>
    <name evidence="3" type="ORF">DFR59_101601</name>
</gene>
<dbReference type="EMBL" id="QQAY01000001">
    <property type="protein sequence ID" value="RDI47934.1"/>
    <property type="molecule type" value="Genomic_DNA"/>
</dbReference>
<dbReference type="InterPro" id="IPR005025">
    <property type="entry name" value="FMN_Rdtase-like_dom"/>
</dbReference>
<comment type="similarity">
    <text evidence="1">Belongs to the azoreductase type 2 family.</text>
</comment>
<dbReference type="GO" id="GO:0010181">
    <property type="term" value="F:FMN binding"/>
    <property type="evidence" value="ECO:0007669"/>
    <property type="project" value="TreeGrafter"/>
</dbReference>
<dbReference type="Pfam" id="PF03358">
    <property type="entry name" value="FMN_red"/>
    <property type="match status" value="1"/>
</dbReference>
<dbReference type="PANTHER" id="PTHR30543:SF21">
    <property type="entry name" value="NAD(P)H-DEPENDENT FMN REDUCTASE LOT6"/>
    <property type="match status" value="1"/>
</dbReference>
<dbReference type="OrthoDB" id="9790975at2"/>
<evidence type="ECO:0000313" key="3">
    <source>
        <dbReference type="EMBL" id="RDI47934.1"/>
    </source>
</evidence>
<dbReference type="Gene3D" id="3.40.50.360">
    <property type="match status" value="1"/>
</dbReference>
<reference evidence="3 4" key="1">
    <citation type="submission" date="2018-07" db="EMBL/GenBank/DDBJ databases">
        <title>Genomic Encyclopedia of Type Strains, Phase IV (KMG-IV): sequencing the most valuable type-strain genomes for metagenomic binning, comparative biology and taxonomic classification.</title>
        <authorList>
            <person name="Goeker M."/>
        </authorList>
    </citation>
    <scope>NUCLEOTIDE SEQUENCE [LARGE SCALE GENOMIC DNA]</scope>
    <source>
        <strain evidence="3 4">DSM 25281</strain>
    </source>
</reference>
<name>A0A370GZ51_9BACI</name>
<dbReference type="PANTHER" id="PTHR30543">
    <property type="entry name" value="CHROMATE REDUCTASE"/>
    <property type="match status" value="1"/>
</dbReference>
<comment type="caution">
    <text evidence="3">The sequence shown here is derived from an EMBL/GenBank/DDBJ whole genome shotgun (WGS) entry which is preliminary data.</text>
</comment>
<sequence>MNIVIINGSPRKKGRTGIASRFMARKYGFNLIDLSAGEIPLYTGEEEQFELESVKNLRKLVKEADGVILTSPEYHSAMSGALKNALDFLSGEYFAHKPTALLSCAGGGKGGINCLNNMRTVARGVYANAIPKQLVLDPHCFDYENDGLLEEPAKLVDDMVNELKMYVKIAESINK</sequence>
<accession>A0A370GZ51</accession>
<organism evidence="3 4">
    <name type="scientific">Falsibacillus pallidus</name>
    <dbReference type="NCBI Taxonomy" id="493781"/>
    <lineage>
        <taxon>Bacteria</taxon>
        <taxon>Bacillati</taxon>
        <taxon>Bacillota</taxon>
        <taxon>Bacilli</taxon>
        <taxon>Bacillales</taxon>
        <taxon>Bacillaceae</taxon>
        <taxon>Falsibacillus</taxon>
    </lineage>
</organism>
<dbReference type="GO" id="GO:0005829">
    <property type="term" value="C:cytosol"/>
    <property type="evidence" value="ECO:0007669"/>
    <property type="project" value="TreeGrafter"/>
</dbReference>
<protein>
    <submittedName>
        <fullName evidence="3">Azobenzene reductase</fullName>
    </submittedName>
</protein>
<proteinExistence type="inferred from homology"/>
<evidence type="ECO:0000313" key="4">
    <source>
        <dbReference type="Proteomes" id="UP000255326"/>
    </source>
</evidence>
<dbReference type="InterPro" id="IPR029039">
    <property type="entry name" value="Flavoprotein-like_sf"/>
</dbReference>
<dbReference type="AlphaFoldDB" id="A0A370GZ51"/>
<dbReference type="SUPFAM" id="SSF52218">
    <property type="entry name" value="Flavoproteins"/>
    <property type="match status" value="1"/>
</dbReference>
<evidence type="ECO:0000259" key="2">
    <source>
        <dbReference type="Pfam" id="PF03358"/>
    </source>
</evidence>
<keyword evidence="4" id="KW-1185">Reference proteome</keyword>
<dbReference type="InterPro" id="IPR050712">
    <property type="entry name" value="NAD(P)H-dep_reductase"/>
</dbReference>
<dbReference type="GO" id="GO:0016491">
    <property type="term" value="F:oxidoreductase activity"/>
    <property type="evidence" value="ECO:0007669"/>
    <property type="project" value="InterPro"/>
</dbReference>
<evidence type="ECO:0000256" key="1">
    <source>
        <dbReference type="ARBA" id="ARBA00009428"/>
    </source>
</evidence>
<feature type="domain" description="NADPH-dependent FMN reductase-like" evidence="2">
    <location>
        <begin position="1"/>
        <end position="136"/>
    </location>
</feature>
<dbReference type="RefSeq" id="WP_114744130.1">
    <property type="nucleotide sequence ID" value="NZ_QQAY01000001.1"/>
</dbReference>